<dbReference type="GeneID" id="25319292"/>
<dbReference type="GO" id="GO:0006887">
    <property type="term" value="P:exocytosis"/>
    <property type="evidence" value="ECO:0007669"/>
    <property type="project" value="TreeGrafter"/>
</dbReference>
<protein>
    <recommendedName>
        <fullName evidence="4">GDP/GTP exchange factor Sec2 N-terminal domain-containing protein</fullName>
    </recommendedName>
</protein>
<dbReference type="PANTHER" id="PTHR14430">
    <property type="entry name" value="RABIN3-RELATED"/>
    <property type="match status" value="1"/>
</dbReference>
<sequence length="307" mass="33541">MSTTTVTTATKTTTTANTTTLVGDFLSSPSQPPMTKDTSVVQPVSVSPGTVCPHCGQDISLPTSSADNAHDLQAAQQRIQELEAQVKFLTTRAAATAEKLADYEDEIRALRSQAQAMTQTQSHTQTKDSISSISSTSSALPAGAASPQKNISHTNNPSEHHTRLSTFASFLPYRRGTTSTTTTAPAANTTSSSTADTYDPAELQNALSREQSLRKAAESQLSQANLELEELTAQLFSQANEMVAQERKARAKLEERVALLERRDGEKRKRLDRLEKAIERVERVRWLVGQGPPPLQQQQQQQEQEQH</sequence>
<feature type="compositionally biased region" description="Polar residues" evidence="3">
    <location>
        <begin position="114"/>
        <end position="128"/>
    </location>
</feature>
<feature type="region of interest" description="Disordered" evidence="3">
    <location>
        <begin position="175"/>
        <end position="199"/>
    </location>
</feature>
<evidence type="ECO:0000256" key="3">
    <source>
        <dbReference type="SAM" id="MobiDB-lite"/>
    </source>
</evidence>
<feature type="compositionally biased region" description="Low complexity" evidence="3">
    <location>
        <begin position="177"/>
        <end position="197"/>
    </location>
</feature>
<evidence type="ECO:0000256" key="2">
    <source>
        <dbReference type="SAM" id="Coils"/>
    </source>
</evidence>
<feature type="compositionally biased region" description="Polar residues" evidence="3">
    <location>
        <begin position="147"/>
        <end position="157"/>
    </location>
</feature>
<evidence type="ECO:0000259" key="4">
    <source>
        <dbReference type="Pfam" id="PF06428"/>
    </source>
</evidence>
<feature type="region of interest" description="Disordered" evidence="3">
    <location>
        <begin position="114"/>
        <end position="162"/>
    </location>
</feature>
<dbReference type="GO" id="GO:0070319">
    <property type="term" value="C:Golgi to plasma membrane transport vesicle"/>
    <property type="evidence" value="ECO:0007669"/>
    <property type="project" value="TreeGrafter"/>
</dbReference>
<dbReference type="STRING" id="1408163.A0A0F4YL51"/>
<comment type="caution">
    <text evidence="5">The sequence shown here is derived from an EMBL/GenBank/DDBJ whole genome shotgun (WGS) entry which is preliminary data.</text>
</comment>
<evidence type="ECO:0000313" key="5">
    <source>
        <dbReference type="EMBL" id="KKA19022.1"/>
    </source>
</evidence>
<dbReference type="GO" id="GO:0005085">
    <property type="term" value="F:guanyl-nucleotide exchange factor activity"/>
    <property type="evidence" value="ECO:0007669"/>
    <property type="project" value="InterPro"/>
</dbReference>
<keyword evidence="6" id="KW-1185">Reference proteome</keyword>
<dbReference type="InterPro" id="IPR009449">
    <property type="entry name" value="Sec2_N"/>
</dbReference>
<dbReference type="EMBL" id="LASV01000392">
    <property type="protein sequence ID" value="KKA19022.1"/>
    <property type="molecule type" value="Genomic_DNA"/>
</dbReference>
<dbReference type="Pfam" id="PF06428">
    <property type="entry name" value="Sec2p"/>
    <property type="match status" value="1"/>
</dbReference>
<organism evidence="5 6">
    <name type="scientific">Rasamsonia emersonii (strain ATCC 16479 / CBS 393.64 / IMI 116815)</name>
    <dbReference type="NCBI Taxonomy" id="1408163"/>
    <lineage>
        <taxon>Eukaryota</taxon>
        <taxon>Fungi</taxon>
        <taxon>Dikarya</taxon>
        <taxon>Ascomycota</taxon>
        <taxon>Pezizomycotina</taxon>
        <taxon>Eurotiomycetes</taxon>
        <taxon>Eurotiomycetidae</taxon>
        <taxon>Eurotiales</taxon>
        <taxon>Trichocomaceae</taxon>
        <taxon>Rasamsonia</taxon>
    </lineage>
</organism>
<keyword evidence="1 2" id="KW-0175">Coiled coil</keyword>
<accession>A0A0F4YL51</accession>
<gene>
    <name evidence="5" type="ORF">T310_7016</name>
</gene>
<name>A0A0F4YL51_RASE3</name>
<evidence type="ECO:0000256" key="1">
    <source>
        <dbReference type="ARBA" id="ARBA00023054"/>
    </source>
</evidence>
<dbReference type="OrthoDB" id="5560525at2759"/>
<feature type="domain" description="GDP/GTP exchange factor Sec2 N-terminal" evidence="4">
    <location>
        <begin position="197"/>
        <end position="276"/>
    </location>
</feature>
<dbReference type="SUPFAM" id="SSF144284">
    <property type="entry name" value="Sec2 N-terminal region"/>
    <property type="match status" value="1"/>
</dbReference>
<feature type="compositionally biased region" description="Low complexity" evidence="3">
    <location>
        <begin position="129"/>
        <end position="138"/>
    </location>
</feature>
<dbReference type="Proteomes" id="UP000053958">
    <property type="component" value="Unassembled WGS sequence"/>
</dbReference>
<dbReference type="AlphaFoldDB" id="A0A0F4YL51"/>
<dbReference type="PANTHER" id="PTHR14430:SF4">
    <property type="entry name" value="GDP_GTP EXCHANGE FACTOR SEC2 N-TERMINAL DOMAIN-CONTAINING PROTEIN"/>
    <property type="match status" value="1"/>
</dbReference>
<proteinExistence type="predicted"/>
<feature type="coiled-coil region" evidence="2">
    <location>
        <begin position="207"/>
        <end position="263"/>
    </location>
</feature>
<evidence type="ECO:0000313" key="6">
    <source>
        <dbReference type="Proteomes" id="UP000053958"/>
    </source>
</evidence>
<reference evidence="5 6" key="1">
    <citation type="submission" date="2015-04" db="EMBL/GenBank/DDBJ databases">
        <authorList>
            <person name="Heijne W.H."/>
            <person name="Fedorova N.D."/>
            <person name="Nierman W.C."/>
            <person name="Vollebregt A.W."/>
            <person name="Zhao Z."/>
            <person name="Wu L."/>
            <person name="Kumar M."/>
            <person name="Stam H."/>
            <person name="van den Berg M.A."/>
            <person name="Pel H.J."/>
        </authorList>
    </citation>
    <scope>NUCLEOTIDE SEQUENCE [LARGE SCALE GENOMIC DNA]</scope>
    <source>
        <strain evidence="5 6">CBS 393.64</strain>
    </source>
</reference>
<dbReference type="GO" id="GO:0051286">
    <property type="term" value="C:cell tip"/>
    <property type="evidence" value="ECO:0007669"/>
    <property type="project" value="TreeGrafter"/>
</dbReference>
<dbReference type="RefSeq" id="XP_013325634.1">
    <property type="nucleotide sequence ID" value="XM_013470180.1"/>
</dbReference>
<dbReference type="InterPro" id="IPR040351">
    <property type="entry name" value="RAB3IL/RAB3IP/Sec2"/>
</dbReference>
<dbReference type="Gene3D" id="6.10.140.910">
    <property type="match status" value="1"/>
</dbReference>